<dbReference type="GeneID" id="33939581"/>
<accession>A0A076LS39</accession>
<protein>
    <recommendedName>
        <fullName evidence="12">Maltose/maltodextrin transport system permease protein</fullName>
    </recommendedName>
</protein>
<dbReference type="InterPro" id="IPR000515">
    <property type="entry name" value="MetI-like"/>
</dbReference>
<dbReference type="NCBIfam" id="NF008232">
    <property type="entry name" value="PRK10999.1"/>
    <property type="match status" value="1"/>
</dbReference>
<dbReference type="Gene3D" id="1.10.3720.10">
    <property type="entry name" value="MetI-like"/>
    <property type="match status" value="1"/>
</dbReference>
<sequence length="523" mass="57619">MSLSQTEYPASEPRRLCPRTGLKWLAVGLLTLLTGYLTIVMYAQGEYLFAMLTLILLGGGLYIFANRRAYAWRYVYPGLAGMGLFVLFPLICTIAIAFTNYSSTNQLSQERAQSVLLQRLFTSGQSYAFSLYPDGGQWRLQLTDAQSGQRYLSDPFDLGQPDLQISMAAADGAPQGSAATLRTVTQHRQTLNSLVALLPDGTALRMSSLRQFAASRPLYTLGDDGRTLTDNQSGIAYRPNMQSGFYQAVNADGNWRSERLSPGFTVTTGWKNFLRVLNDEGIRQPFISIFIWTLVFSVLTVIFTVAVGMVLACVVQWEALRGRAAYRVLLILPYAVPAFISILIFKGLFNQSFGEINMMLSQLFGIRPAWFSDPLTAKGMILIVNTWLGYPYMMILCMGLLKAIPEDLYEASAMDGAGPLQNFFRITLPMLIKPLTPLMIASFAFNFNNFVLIQLLTNGGPDMLGTSTPAGYTDLLVSYTYRIAFEGGGGQDFGLAAAIATLIFLLVGALAILNLKASKMNFD</sequence>
<dbReference type="RefSeq" id="WP_034163033.1">
    <property type="nucleotide sequence ID" value="NZ_CP006664.1"/>
</dbReference>
<evidence type="ECO:0000256" key="8">
    <source>
        <dbReference type="ARBA" id="ARBA00022692"/>
    </source>
</evidence>
<evidence type="ECO:0000313" key="15">
    <source>
        <dbReference type="Proteomes" id="UP000028681"/>
    </source>
</evidence>
<keyword evidence="10 11" id="KW-0472">Membrane</keyword>
<keyword evidence="5" id="KW-1003">Cell membrane</keyword>
<dbReference type="Pfam" id="PF20872">
    <property type="entry name" value="MalF_N_TM"/>
    <property type="match status" value="1"/>
</dbReference>
<dbReference type="KEGG" id="ete:ETEE_1968"/>
<dbReference type="SUPFAM" id="SSF161098">
    <property type="entry name" value="MetI-like"/>
    <property type="match status" value="1"/>
</dbReference>
<comment type="subcellular location">
    <subcellularLocation>
        <location evidence="2 12">Cell inner membrane</location>
        <topology evidence="2 12">Multi-pass membrane protein</topology>
    </subcellularLocation>
    <subcellularLocation>
        <location evidence="11">Cell membrane</location>
        <topology evidence="11">Multi-pass membrane protein</topology>
    </subcellularLocation>
</comment>
<dbReference type="SUPFAM" id="SSF160964">
    <property type="entry name" value="MalF N-terminal region-like"/>
    <property type="match status" value="1"/>
</dbReference>
<feature type="domain" description="ABC transmembrane type-1" evidence="13">
    <location>
        <begin position="290"/>
        <end position="514"/>
    </location>
</feature>
<keyword evidence="4 11" id="KW-0813">Transport</keyword>
<evidence type="ECO:0000256" key="7">
    <source>
        <dbReference type="ARBA" id="ARBA00022597"/>
    </source>
</evidence>
<dbReference type="Gene3D" id="2.40.430.10">
    <property type="entry name" value="D-maltodextrin-binding protein, MBP"/>
    <property type="match status" value="1"/>
</dbReference>
<dbReference type="Gene3D" id="3.10.650.10">
    <property type="entry name" value="MalF N-terminal region-like"/>
    <property type="match status" value="1"/>
</dbReference>
<organism evidence="14 15">
    <name type="scientific">Edwardsiella anguillarum ET080813</name>
    <dbReference type="NCBI Taxonomy" id="667120"/>
    <lineage>
        <taxon>Bacteria</taxon>
        <taxon>Pseudomonadati</taxon>
        <taxon>Pseudomonadota</taxon>
        <taxon>Gammaproteobacteria</taxon>
        <taxon>Enterobacterales</taxon>
        <taxon>Hafniaceae</taxon>
        <taxon>Edwardsiella</taxon>
    </lineage>
</organism>
<keyword evidence="7 12" id="KW-0762">Sugar transport</keyword>
<dbReference type="Gene3D" id="1.20.58.370">
    <property type="entry name" value="MalF N-terminal region-like"/>
    <property type="match status" value="1"/>
</dbReference>
<dbReference type="Pfam" id="PF00528">
    <property type="entry name" value="BPD_transp_1"/>
    <property type="match status" value="1"/>
</dbReference>
<keyword evidence="6 12" id="KW-0997">Cell inner membrane</keyword>
<dbReference type="PANTHER" id="PTHR47314:SF1">
    <property type="entry name" value="MALTOSE_MALTODEXTRIN TRANSPORT SYSTEM PERMEASE PROTEIN MALF"/>
    <property type="match status" value="1"/>
</dbReference>
<dbReference type="CDD" id="cd06261">
    <property type="entry name" value="TM_PBP2"/>
    <property type="match status" value="1"/>
</dbReference>
<dbReference type="InterPro" id="IPR035906">
    <property type="entry name" value="MetI-like_sf"/>
</dbReference>
<evidence type="ECO:0000256" key="2">
    <source>
        <dbReference type="ARBA" id="ARBA00004429"/>
    </source>
</evidence>
<feature type="transmembrane region" description="Helical" evidence="11">
    <location>
        <begin position="326"/>
        <end position="349"/>
    </location>
</feature>
<dbReference type="Pfam" id="PF14785">
    <property type="entry name" value="MalF_P2"/>
    <property type="match status" value="1"/>
</dbReference>
<dbReference type="GO" id="GO:0015423">
    <property type="term" value="F:ABC-type maltose transporter activity"/>
    <property type="evidence" value="ECO:0007669"/>
    <property type="project" value="TreeGrafter"/>
</dbReference>
<feature type="transmembrane region" description="Helical" evidence="11">
    <location>
        <begin position="380"/>
        <end position="401"/>
    </location>
</feature>
<evidence type="ECO:0000256" key="9">
    <source>
        <dbReference type="ARBA" id="ARBA00022989"/>
    </source>
</evidence>
<evidence type="ECO:0000256" key="12">
    <source>
        <dbReference type="RuleBase" id="RU367050"/>
    </source>
</evidence>
<evidence type="ECO:0000256" key="3">
    <source>
        <dbReference type="ARBA" id="ARBA00009047"/>
    </source>
</evidence>
<gene>
    <name evidence="14" type="primary">malF</name>
    <name evidence="14" type="ORF">ETEE_1968</name>
</gene>
<dbReference type="InterPro" id="IPR047103">
    <property type="entry name" value="MalF_P2_sf"/>
</dbReference>
<evidence type="ECO:0000256" key="4">
    <source>
        <dbReference type="ARBA" id="ARBA00022448"/>
    </source>
</evidence>
<dbReference type="FunFam" id="1.20.58.370:FF:000001">
    <property type="entry name" value="Maltose ABC transporter permease MalF"/>
    <property type="match status" value="1"/>
</dbReference>
<feature type="transmembrane region" description="Helical" evidence="11">
    <location>
        <begin position="493"/>
        <end position="515"/>
    </location>
</feature>
<dbReference type="PROSITE" id="PS50928">
    <property type="entry name" value="ABC_TM1"/>
    <property type="match status" value="1"/>
</dbReference>
<dbReference type="GO" id="GO:0042956">
    <property type="term" value="P:maltodextrin transmembrane transport"/>
    <property type="evidence" value="ECO:0007669"/>
    <property type="project" value="TreeGrafter"/>
</dbReference>
<feature type="transmembrane region" description="Helical" evidence="11">
    <location>
        <begin position="435"/>
        <end position="456"/>
    </location>
</feature>
<feature type="transmembrane region" description="Helical" evidence="11">
    <location>
        <begin position="47"/>
        <end position="65"/>
    </location>
</feature>
<dbReference type="HOGENOM" id="CLU_016047_20_0_6"/>
<comment type="subunit">
    <text evidence="12">The complex is composed of two ATP-binding proteins (MalK), two transmembrane proteins (MalG and MalF) and a solute-binding protein (MalE).</text>
</comment>
<evidence type="ECO:0000256" key="10">
    <source>
        <dbReference type="ARBA" id="ARBA00023136"/>
    </source>
</evidence>
<evidence type="ECO:0000256" key="1">
    <source>
        <dbReference type="ARBA" id="ARBA00002264"/>
    </source>
</evidence>
<feature type="transmembrane region" description="Helical" evidence="11">
    <location>
        <begin position="74"/>
        <end position="98"/>
    </location>
</feature>
<name>A0A076LS39_9GAMM</name>
<dbReference type="InterPro" id="IPR029345">
    <property type="entry name" value="MalF_P2"/>
</dbReference>
<comment type="similarity">
    <text evidence="3 12">Belongs to the binding-protein-dependent transport system permease family. MalFG subfamily.</text>
</comment>
<evidence type="ECO:0000313" key="14">
    <source>
        <dbReference type="EMBL" id="AIJ08414.1"/>
    </source>
</evidence>
<dbReference type="FunFam" id="1.10.3720.10:FF:000030">
    <property type="entry name" value="Maltose ABC transporter permease MalF"/>
    <property type="match status" value="1"/>
</dbReference>
<dbReference type="Proteomes" id="UP000028681">
    <property type="component" value="Chromosome"/>
</dbReference>
<feature type="transmembrane region" description="Helical" evidence="11">
    <location>
        <begin position="289"/>
        <end position="314"/>
    </location>
</feature>
<dbReference type="EMBL" id="CP006664">
    <property type="protein sequence ID" value="AIJ08414.1"/>
    <property type="molecule type" value="Genomic_DNA"/>
</dbReference>
<dbReference type="PANTHER" id="PTHR47314">
    <property type="entry name" value="MALTOSE/MALTODEXTRIN TRANSPORT SYSTEM PERMEASE PROTEIN MALF"/>
    <property type="match status" value="1"/>
</dbReference>
<keyword evidence="8 11" id="KW-0812">Transmembrane</keyword>
<dbReference type="AlphaFoldDB" id="A0A076LS39"/>
<reference evidence="14 15" key="1">
    <citation type="journal article" date="2012" name="PLoS ONE">
        <title>Edwardsiella comparative phylogenomics reveal the new intra/inter-species taxonomic relationships, virulence evolution and niche adaptation mechanisms.</title>
        <authorList>
            <person name="Yang M."/>
            <person name="Lv Y."/>
            <person name="Xiao J."/>
            <person name="Wu H."/>
            <person name="Zheng H."/>
            <person name="Liu Q."/>
            <person name="Zhang Y."/>
            <person name="Wang Q."/>
        </authorList>
    </citation>
    <scope>NUCLEOTIDE SEQUENCE [LARGE SCALE GENOMIC DNA]</scope>
    <source>
        <strain evidence="15">080813</strain>
    </source>
</reference>
<proteinExistence type="inferred from homology"/>
<dbReference type="InterPro" id="IPR048464">
    <property type="entry name" value="MalF_N_TM"/>
</dbReference>
<evidence type="ECO:0000256" key="11">
    <source>
        <dbReference type="RuleBase" id="RU363032"/>
    </source>
</evidence>
<dbReference type="InterPro" id="IPR035277">
    <property type="entry name" value="MalF_N"/>
</dbReference>
<feature type="transmembrane region" description="Helical" evidence="11">
    <location>
        <begin position="21"/>
        <end position="41"/>
    </location>
</feature>
<evidence type="ECO:0000259" key="13">
    <source>
        <dbReference type="PROSITE" id="PS50928"/>
    </source>
</evidence>
<comment type="function">
    <text evidence="1 12">Part of the ABC transporter complex MalEFGK involved in maltose/maltodextrin import. Probably responsible for the translocation of the substrate across the membrane.</text>
</comment>
<evidence type="ECO:0000256" key="6">
    <source>
        <dbReference type="ARBA" id="ARBA00022519"/>
    </source>
</evidence>
<evidence type="ECO:0000256" key="5">
    <source>
        <dbReference type="ARBA" id="ARBA00022475"/>
    </source>
</evidence>
<dbReference type="GO" id="GO:1990060">
    <property type="term" value="C:maltose transport complex"/>
    <property type="evidence" value="ECO:0007669"/>
    <property type="project" value="TreeGrafter"/>
</dbReference>
<keyword evidence="9 11" id="KW-1133">Transmembrane helix</keyword>